<proteinExistence type="inferred from homology"/>
<dbReference type="Gene3D" id="3.40.630.30">
    <property type="match status" value="1"/>
</dbReference>
<name>A0ABP9JNR6_9ACTN</name>
<keyword evidence="2" id="KW-0012">Acyltransferase</keyword>
<evidence type="ECO:0000256" key="3">
    <source>
        <dbReference type="ARBA" id="ARBA00038502"/>
    </source>
</evidence>
<comment type="caution">
    <text evidence="5">The sequence shown here is derived from an EMBL/GenBank/DDBJ whole genome shotgun (WGS) entry which is preliminary data.</text>
</comment>
<dbReference type="PROSITE" id="PS51186">
    <property type="entry name" value="GNAT"/>
    <property type="match status" value="1"/>
</dbReference>
<sequence length="184" mass="21027">MTLRPVAEDDLPALERFLTEPEVSSPFQWFGWWDIRRWRRQWADTGLITEDGGHLMVVRESERLGFVAWRKISSSRTTHYWNMGIALLPDARGKGVGTEAQRQLVRYLFAHTLVKRVEADTESENFAEQRALEKAGFTREGVLRSVVFRDGRWRDGVRYSILREEVAPDGSPATASIDASTSGD</sequence>
<dbReference type="InterPro" id="IPR016181">
    <property type="entry name" value="Acyl_CoA_acyltransferase"/>
</dbReference>
<reference evidence="6" key="1">
    <citation type="journal article" date="2019" name="Int. J. Syst. Evol. Microbiol.">
        <title>The Global Catalogue of Microorganisms (GCM) 10K type strain sequencing project: providing services to taxonomists for standard genome sequencing and annotation.</title>
        <authorList>
            <consortium name="The Broad Institute Genomics Platform"/>
            <consortium name="The Broad Institute Genome Sequencing Center for Infectious Disease"/>
            <person name="Wu L."/>
            <person name="Ma J."/>
        </authorList>
    </citation>
    <scope>NUCLEOTIDE SEQUENCE [LARGE SCALE GENOMIC DNA]</scope>
    <source>
        <strain evidence="6">JCM 18409</strain>
    </source>
</reference>
<organism evidence="5 6">
    <name type="scientific">Streptomyces siamensis</name>
    <dbReference type="NCBI Taxonomy" id="1274986"/>
    <lineage>
        <taxon>Bacteria</taxon>
        <taxon>Bacillati</taxon>
        <taxon>Actinomycetota</taxon>
        <taxon>Actinomycetes</taxon>
        <taxon>Kitasatosporales</taxon>
        <taxon>Streptomycetaceae</taxon>
        <taxon>Streptomyces</taxon>
    </lineage>
</organism>
<comment type="similarity">
    <text evidence="3">Belongs to the acetyltransferase family. RimJ subfamily.</text>
</comment>
<dbReference type="CDD" id="cd04301">
    <property type="entry name" value="NAT_SF"/>
    <property type="match status" value="1"/>
</dbReference>
<dbReference type="PANTHER" id="PTHR43792">
    <property type="entry name" value="GNAT FAMILY, PUTATIVE (AFU_ORTHOLOGUE AFUA_3G00765)-RELATED-RELATED"/>
    <property type="match status" value="1"/>
</dbReference>
<dbReference type="Proteomes" id="UP001501759">
    <property type="component" value="Unassembled WGS sequence"/>
</dbReference>
<dbReference type="InterPro" id="IPR000182">
    <property type="entry name" value="GNAT_dom"/>
</dbReference>
<protein>
    <submittedName>
        <fullName evidence="5">GNAT family protein</fullName>
    </submittedName>
</protein>
<evidence type="ECO:0000313" key="5">
    <source>
        <dbReference type="EMBL" id="GAA5037739.1"/>
    </source>
</evidence>
<gene>
    <name evidence="5" type="ORF">GCM10023335_86220</name>
</gene>
<dbReference type="SUPFAM" id="SSF55729">
    <property type="entry name" value="Acyl-CoA N-acyltransferases (Nat)"/>
    <property type="match status" value="1"/>
</dbReference>
<keyword evidence="6" id="KW-1185">Reference proteome</keyword>
<dbReference type="EMBL" id="BAABKB010000047">
    <property type="protein sequence ID" value="GAA5037739.1"/>
    <property type="molecule type" value="Genomic_DNA"/>
</dbReference>
<dbReference type="PANTHER" id="PTHR43792:SF8">
    <property type="entry name" value="[RIBOSOMAL PROTEIN US5]-ALANINE N-ACETYLTRANSFERASE"/>
    <property type="match status" value="1"/>
</dbReference>
<dbReference type="Pfam" id="PF13302">
    <property type="entry name" value="Acetyltransf_3"/>
    <property type="match status" value="1"/>
</dbReference>
<evidence type="ECO:0000259" key="4">
    <source>
        <dbReference type="PROSITE" id="PS51186"/>
    </source>
</evidence>
<keyword evidence="1" id="KW-0808">Transferase</keyword>
<evidence type="ECO:0000313" key="6">
    <source>
        <dbReference type="Proteomes" id="UP001501759"/>
    </source>
</evidence>
<evidence type="ECO:0000256" key="2">
    <source>
        <dbReference type="ARBA" id="ARBA00023315"/>
    </source>
</evidence>
<accession>A0ABP9JNR6</accession>
<feature type="domain" description="N-acetyltransferase" evidence="4">
    <location>
        <begin position="1"/>
        <end position="164"/>
    </location>
</feature>
<evidence type="ECO:0000256" key="1">
    <source>
        <dbReference type="ARBA" id="ARBA00022679"/>
    </source>
</evidence>
<dbReference type="InterPro" id="IPR051531">
    <property type="entry name" value="N-acetyltransferase"/>
</dbReference>